<dbReference type="PANTHER" id="PTHR30600">
    <property type="entry name" value="CYTOCHROME C PEROXIDASE-RELATED"/>
    <property type="match status" value="1"/>
</dbReference>
<evidence type="ECO:0000313" key="11">
    <source>
        <dbReference type="EMBL" id="GAA4094045.1"/>
    </source>
</evidence>
<keyword evidence="12" id="KW-1185">Reference proteome</keyword>
<evidence type="ECO:0000256" key="1">
    <source>
        <dbReference type="ARBA" id="ARBA00004418"/>
    </source>
</evidence>
<dbReference type="NCBIfam" id="TIGR04039">
    <property type="entry name" value="MXAN_0977_Heme2"/>
    <property type="match status" value="1"/>
</dbReference>
<gene>
    <name evidence="11" type="ORF">GCM10022414_17410</name>
</gene>
<evidence type="ECO:0000256" key="5">
    <source>
        <dbReference type="ARBA" id="ARBA00022764"/>
    </source>
</evidence>
<feature type="domain" description="Cytochrome c" evidence="10">
    <location>
        <begin position="223"/>
        <end position="375"/>
    </location>
</feature>
<feature type="signal peptide" evidence="9">
    <location>
        <begin position="1"/>
        <end position="20"/>
    </location>
</feature>
<organism evidence="11 12">
    <name type="scientific">Zhongshania borealis</name>
    <dbReference type="NCBI Taxonomy" id="889488"/>
    <lineage>
        <taxon>Bacteria</taxon>
        <taxon>Pseudomonadati</taxon>
        <taxon>Pseudomonadota</taxon>
        <taxon>Gammaproteobacteria</taxon>
        <taxon>Cellvibrionales</taxon>
        <taxon>Spongiibacteraceae</taxon>
        <taxon>Zhongshania</taxon>
    </lineage>
</organism>
<dbReference type="InterPro" id="IPR004852">
    <property type="entry name" value="Di-haem_cyt_c_peroxidsae"/>
</dbReference>
<dbReference type="PROSITE" id="PS51257">
    <property type="entry name" value="PROKAR_LIPOPROTEIN"/>
    <property type="match status" value="1"/>
</dbReference>
<sequence length="391" mass="42688">MKKTYSMAAFAAIFVTVLSACGGGSETRYQTGSNTEAQVFNWNLPEHVPLPIVPTDNPVSEGMFALGRHLFYDQRLSGNASQSCASCHHQNLAFAESLERSIGSTGELHPRNAQSLVNVAFNTTYTWANPALISLEQQILVPLFGEFPVEQGINEDNKDSILAELSDDPVYQELAADIPNNDSSELLNFDIIVKALATFVRGINSFSSDTDRYENGETTILTDAAKRGRSLFFSEGLECFHCHGGYNFSDATADSSQLFVDMPFHNTGLYNIDGEGAYPEISQGIIEITGKASDMGKFKAPSLRNVNLTAPYMHDGSIATLGEVIRTYAAGGRNISNGPNAGDGRTNPFRDGFISGFNISEDDIQNLIAFLESLTDFELINNPRFADPWEN</sequence>
<proteinExistence type="predicted"/>
<keyword evidence="4 9" id="KW-0732">Signal</keyword>
<dbReference type="InterPro" id="IPR023929">
    <property type="entry name" value="MbnH-like"/>
</dbReference>
<reference evidence="12" key="1">
    <citation type="journal article" date="2019" name="Int. J. Syst. Evol. Microbiol.">
        <title>The Global Catalogue of Microorganisms (GCM) 10K type strain sequencing project: providing services to taxonomists for standard genome sequencing and annotation.</title>
        <authorList>
            <consortium name="The Broad Institute Genomics Platform"/>
            <consortium name="The Broad Institute Genome Sequencing Center for Infectious Disease"/>
            <person name="Wu L."/>
            <person name="Ma J."/>
        </authorList>
    </citation>
    <scope>NUCLEOTIDE SEQUENCE [LARGE SCALE GENOMIC DNA]</scope>
    <source>
        <strain evidence="12">JCM 17304</strain>
    </source>
</reference>
<keyword evidence="7 8" id="KW-0408">Iron</keyword>
<accession>A0ABP7WQ62</accession>
<comment type="caution">
    <text evidence="11">The sequence shown here is derived from an EMBL/GenBank/DDBJ whole genome shotgun (WGS) entry which is preliminary data.</text>
</comment>
<evidence type="ECO:0000256" key="3">
    <source>
        <dbReference type="ARBA" id="ARBA00022723"/>
    </source>
</evidence>
<evidence type="ECO:0000256" key="7">
    <source>
        <dbReference type="ARBA" id="ARBA00023004"/>
    </source>
</evidence>
<dbReference type="PANTHER" id="PTHR30600:SF14">
    <property type="entry name" value="CYTOCHROME C PEROXIDASE"/>
    <property type="match status" value="1"/>
</dbReference>
<dbReference type="Pfam" id="PF03150">
    <property type="entry name" value="CCP_MauG"/>
    <property type="match status" value="1"/>
</dbReference>
<evidence type="ECO:0000256" key="9">
    <source>
        <dbReference type="SAM" id="SignalP"/>
    </source>
</evidence>
<dbReference type="InterPro" id="IPR026259">
    <property type="entry name" value="MauG/Cytc_peroxidase"/>
</dbReference>
<dbReference type="SUPFAM" id="SSF46626">
    <property type="entry name" value="Cytochrome c"/>
    <property type="match status" value="2"/>
</dbReference>
<dbReference type="InterPro" id="IPR036909">
    <property type="entry name" value="Cyt_c-like_dom_sf"/>
</dbReference>
<name>A0ABP7WQ62_9GAMM</name>
<dbReference type="Proteomes" id="UP001500392">
    <property type="component" value="Unassembled WGS sequence"/>
</dbReference>
<comment type="subcellular location">
    <subcellularLocation>
        <location evidence="1">Periplasm</location>
    </subcellularLocation>
</comment>
<dbReference type="RefSeq" id="WP_344934735.1">
    <property type="nucleotide sequence ID" value="NZ_BAABDM010000002.1"/>
</dbReference>
<evidence type="ECO:0000256" key="4">
    <source>
        <dbReference type="ARBA" id="ARBA00022729"/>
    </source>
</evidence>
<dbReference type="PROSITE" id="PS51007">
    <property type="entry name" value="CYTC"/>
    <property type="match status" value="1"/>
</dbReference>
<keyword evidence="5" id="KW-0574">Periplasm</keyword>
<evidence type="ECO:0000313" key="12">
    <source>
        <dbReference type="Proteomes" id="UP001500392"/>
    </source>
</evidence>
<keyword evidence="2 8" id="KW-0349">Heme</keyword>
<evidence type="ECO:0000256" key="8">
    <source>
        <dbReference type="PROSITE-ProRule" id="PRU00433"/>
    </source>
</evidence>
<keyword evidence="3 8" id="KW-0479">Metal-binding</keyword>
<evidence type="ECO:0000256" key="2">
    <source>
        <dbReference type="ARBA" id="ARBA00022617"/>
    </source>
</evidence>
<evidence type="ECO:0000259" key="10">
    <source>
        <dbReference type="PROSITE" id="PS51007"/>
    </source>
</evidence>
<dbReference type="InterPro" id="IPR051395">
    <property type="entry name" value="Cytochrome_c_Peroxidase/MauG"/>
</dbReference>
<dbReference type="Gene3D" id="1.10.760.10">
    <property type="entry name" value="Cytochrome c-like domain"/>
    <property type="match status" value="2"/>
</dbReference>
<protein>
    <submittedName>
        <fullName evidence="11">Di-heme enzyme</fullName>
    </submittedName>
</protein>
<dbReference type="EMBL" id="BAABDM010000002">
    <property type="protein sequence ID" value="GAA4094045.1"/>
    <property type="molecule type" value="Genomic_DNA"/>
</dbReference>
<dbReference type="InterPro" id="IPR009056">
    <property type="entry name" value="Cyt_c-like_dom"/>
</dbReference>
<keyword evidence="6" id="KW-0560">Oxidoreductase</keyword>
<evidence type="ECO:0000256" key="6">
    <source>
        <dbReference type="ARBA" id="ARBA00023002"/>
    </source>
</evidence>
<feature type="chain" id="PRO_5045117148" evidence="9">
    <location>
        <begin position="21"/>
        <end position="391"/>
    </location>
</feature>
<dbReference type="PIRSF" id="PIRSF000294">
    <property type="entry name" value="Cytochrome-c_peroxidase"/>
    <property type="match status" value="1"/>
</dbReference>